<dbReference type="HOGENOM" id="CLU_2344744_0_0_6"/>
<dbReference type="STRING" id="666685.R2APBS1_1906"/>
<keyword evidence="2" id="KW-1185">Reference proteome</keyword>
<evidence type="ECO:0000313" key="1">
    <source>
        <dbReference type="EMBL" id="AGG89030.1"/>
    </source>
</evidence>
<evidence type="ECO:0000313" key="2">
    <source>
        <dbReference type="Proteomes" id="UP000011859"/>
    </source>
</evidence>
<sequence length="97" mass="10618" precursor="true">MGIQAKERQDELFDLRVERRRLLLALALAICGSAQEQKEARTILLDLAAEPAMGKILVDAIGGAPEKFVDYADVLEMAKRNTAPAIHLAPSQVHVRA</sequence>
<dbReference type="AlphaFoldDB" id="M4NE34"/>
<dbReference type="KEGG" id="rhd:R2APBS1_1906"/>
<name>M4NE34_9GAMM</name>
<organism evidence="1 2">
    <name type="scientific">Rhodanobacter denitrificans</name>
    <dbReference type="NCBI Taxonomy" id="666685"/>
    <lineage>
        <taxon>Bacteria</taxon>
        <taxon>Pseudomonadati</taxon>
        <taxon>Pseudomonadota</taxon>
        <taxon>Gammaproteobacteria</taxon>
        <taxon>Lysobacterales</taxon>
        <taxon>Rhodanobacteraceae</taxon>
        <taxon>Rhodanobacter</taxon>
    </lineage>
</organism>
<reference evidence="1 2" key="1">
    <citation type="submission" date="2012-04" db="EMBL/GenBank/DDBJ databases">
        <title>Complete genome of Rhodanobacter sp. 2APBS1.</title>
        <authorList>
            <consortium name="US DOE Joint Genome Institute"/>
            <person name="Huntemann M."/>
            <person name="Wei C.-L."/>
            <person name="Han J."/>
            <person name="Detter J.C."/>
            <person name="Han C."/>
            <person name="Tapia R."/>
            <person name="Munk A.C.C."/>
            <person name="Chen A."/>
            <person name="Krypides N."/>
            <person name="Mavromatis K."/>
            <person name="Markowitz V."/>
            <person name="Szeto E."/>
            <person name="Ivanova N."/>
            <person name="Mikhailova N."/>
            <person name="Ovchinnikova G."/>
            <person name="Pagani I."/>
            <person name="Pati A."/>
            <person name="Goodwin L."/>
            <person name="Peters L."/>
            <person name="Pitluck S."/>
            <person name="Woyke T."/>
            <person name="Prakash O."/>
            <person name="Elkins J."/>
            <person name="Brown S."/>
            <person name="Palumbo A."/>
            <person name="Hemme C."/>
            <person name="Zhou J."/>
            <person name="Watson D."/>
            <person name="Jardine P."/>
            <person name="Kostka J."/>
            <person name="Green S."/>
        </authorList>
    </citation>
    <scope>NUCLEOTIDE SEQUENCE [LARGE SCALE GENOMIC DNA]</scope>
    <source>
        <strain evidence="1 2">2APBS1</strain>
    </source>
</reference>
<dbReference type="EMBL" id="CP003470">
    <property type="protein sequence ID" value="AGG89030.1"/>
    <property type="molecule type" value="Genomic_DNA"/>
</dbReference>
<accession>M4NE34</accession>
<protein>
    <submittedName>
        <fullName evidence="1">Uncharacterized protein</fullName>
    </submittedName>
</protein>
<proteinExistence type="predicted"/>
<dbReference type="RefSeq" id="WP_015447755.1">
    <property type="nucleotide sequence ID" value="NC_020541.1"/>
</dbReference>
<dbReference type="Proteomes" id="UP000011859">
    <property type="component" value="Chromosome"/>
</dbReference>
<dbReference type="GeneID" id="72428640"/>
<gene>
    <name evidence="1" type="ORF">R2APBS1_1906</name>
</gene>